<dbReference type="SMART" id="SM00717">
    <property type="entry name" value="SANT"/>
    <property type="match status" value="2"/>
</dbReference>
<dbReference type="Gene3D" id="1.10.10.60">
    <property type="entry name" value="Homeodomain-like"/>
    <property type="match status" value="1"/>
</dbReference>
<evidence type="ECO:0000256" key="6">
    <source>
        <dbReference type="SAM" id="SignalP"/>
    </source>
</evidence>
<dbReference type="PANTHER" id="PTHR46621">
    <property type="entry name" value="SNRNA-ACTIVATING PROTEIN COMPLEX SUBUNIT 4"/>
    <property type="match status" value="1"/>
</dbReference>
<evidence type="ECO:0000256" key="2">
    <source>
        <dbReference type="ARBA" id="ARBA00023125"/>
    </source>
</evidence>
<keyword evidence="6" id="KW-0732">Signal</keyword>
<dbReference type="PROSITE" id="PS50090">
    <property type="entry name" value="MYB_LIKE"/>
    <property type="match status" value="2"/>
</dbReference>
<dbReference type="OrthoDB" id="2143914at2759"/>
<dbReference type="Pfam" id="PF00249">
    <property type="entry name" value="Myb_DNA-binding"/>
    <property type="match status" value="1"/>
</dbReference>
<dbReference type="InterPro" id="IPR009057">
    <property type="entry name" value="Homeodomain-like_sf"/>
</dbReference>
<feature type="region of interest" description="Disordered" evidence="5">
    <location>
        <begin position="88"/>
        <end position="136"/>
    </location>
</feature>
<keyword evidence="3" id="KW-0804">Transcription</keyword>
<keyword evidence="1" id="KW-0805">Transcription regulation</keyword>
<dbReference type="GO" id="GO:0000978">
    <property type="term" value="F:RNA polymerase II cis-regulatory region sequence-specific DNA binding"/>
    <property type="evidence" value="ECO:0007669"/>
    <property type="project" value="TreeGrafter"/>
</dbReference>
<dbReference type="GO" id="GO:0001006">
    <property type="term" value="F:RNA polymerase III type 3 promoter sequence-specific DNA binding"/>
    <property type="evidence" value="ECO:0007669"/>
    <property type="project" value="TreeGrafter"/>
</dbReference>
<feature type="domain" description="Myb-like" evidence="7">
    <location>
        <begin position="223"/>
        <end position="274"/>
    </location>
</feature>
<dbReference type="PANTHER" id="PTHR46621:SF1">
    <property type="entry name" value="SNRNA-ACTIVATING PROTEIN COMPLEX SUBUNIT 4"/>
    <property type="match status" value="1"/>
</dbReference>
<evidence type="ECO:0000256" key="3">
    <source>
        <dbReference type="ARBA" id="ARBA00023163"/>
    </source>
</evidence>
<dbReference type="GO" id="GO:0042795">
    <property type="term" value="P:snRNA transcription by RNA polymerase II"/>
    <property type="evidence" value="ECO:0007669"/>
    <property type="project" value="TreeGrafter"/>
</dbReference>
<keyword evidence="4" id="KW-0539">Nucleus</keyword>
<dbReference type="InterPro" id="IPR051575">
    <property type="entry name" value="Myb-like_DNA-bd"/>
</dbReference>
<evidence type="ECO:0000259" key="7">
    <source>
        <dbReference type="PROSITE" id="PS50090"/>
    </source>
</evidence>
<dbReference type="EMBL" id="VRMN01000001">
    <property type="protein sequence ID" value="KAA8498362.1"/>
    <property type="molecule type" value="Genomic_DNA"/>
</dbReference>
<name>A0A5J4Z5J4_PORPP</name>
<keyword evidence="9" id="KW-1185">Reference proteome</keyword>
<reference evidence="9" key="1">
    <citation type="journal article" date="2019" name="Nat. Commun.">
        <title>Expansion of phycobilisome linker gene families in mesophilic red algae.</title>
        <authorList>
            <person name="Lee J."/>
            <person name="Kim D."/>
            <person name="Bhattacharya D."/>
            <person name="Yoon H.S."/>
        </authorList>
    </citation>
    <scope>NUCLEOTIDE SEQUENCE [LARGE SCALE GENOMIC DNA]</scope>
    <source>
        <strain evidence="9">CCMP 1328</strain>
    </source>
</reference>
<accession>A0A5J4Z5J4</accession>
<feature type="signal peptide" evidence="6">
    <location>
        <begin position="1"/>
        <end position="16"/>
    </location>
</feature>
<keyword evidence="2" id="KW-0238">DNA-binding</keyword>
<protein>
    <submittedName>
        <fullName evidence="8">Transcription factor WER</fullName>
    </submittedName>
</protein>
<proteinExistence type="predicted"/>
<feature type="domain" description="Myb-like" evidence="7">
    <location>
        <begin position="169"/>
        <end position="221"/>
    </location>
</feature>
<evidence type="ECO:0000313" key="8">
    <source>
        <dbReference type="EMBL" id="KAA8498362.1"/>
    </source>
</evidence>
<feature type="chain" id="PRO_5023931907" evidence="6">
    <location>
        <begin position="17"/>
        <end position="325"/>
    </location>
</feature>
<gene>
    <name evidence="8" type="ORF">FVE85_5947</name>
</gene>
<evidence type="ECO:0000256" key="5">
    <source>
        <dbReference type="SAM" id="MobiDB-lite"/>
    </source>
</evidence>
<feature type="region of interest" description="Disordered" evidence="5">
    <location>
        <begin position="280"/>
        <end position="325"/>
    </location>
</feature>
<dbReference type="SUPFAM" id="SSF46689">
    <property type="entry name" value="Homeodomain-like"/>
    <property type="match status" value="1"/>
</dbReference>
<dbReference type="GO" id="GO:0019185">
    <property type="term" value="C:snRNA-activating protein complex"/>
    <property type="evidence" value="ECO:0007669"/>
    <property type="project" value="TreeGrafter"/>
</dbReference>
<evidence type="ECO:0000256" key="4">
    <source>
        <dbReference type="ARBA" id="ARBA00023242"/>
    </source>
</evidence>
<feature type="compositionally biased region" description="Polar residues" evidence="5">
    <location>
        <begin position="122"/>
        <end position="132"/>
    </location>
</feature>
<comment type="caution">
    <text evidence="8">The sequence shown here is derived from an EMBL/GenBank/DDBJ whole genome shotgun (WGS) entry which is preliminary data.</text>
</comment>
<dbReference type="CDD" id="cd00167">
    <property type="entry name" value="SANT"/>
    <property type="match status" value="2"/>
</dbReference>
<evidence type="ECO:0000313" key="9">
    <source>
        <dbReference type="Proteomes" id="UP000324585"/>
    </source>
</evidence>
<feature type="compositionally biased region" description="Basic and acidic residues" evidence="5">
    <location>
        <begin position="280"/>
        <end position="289"/>
    </location>
</feature>
<dbReference type="Proteomes" id="UP000324585">
    <property type="component" value="Unassembled WGS sequence"/>
</dbReference>
<evidence type="ECO:0000256" key="1">
    <source>
        <dbReference type="ARBA" id="ARBA00023015"/>
    </source>
</evidence>
<feature type="region of interest" description="Disordered" evidence="5">
    <location>
        <begin position="158"/>
        <end position="178"/>
    </location>
</feature>
<organism evidence="8 9">
    <name type="scientific">Porphyridium purpureum</name>
    <name type="common">Red alga</name>
    <name type="synonym">Porphyridium cruentum</name>
    <dbReference type="NCBI Taxonomy" id="35688"/>
    <lineage>
        <taxon>Eukaryota</taxon>
        <taxon>Rhodophyta</taxon>
        <taxon>Bangiophyceae</taxon>
        <taxon>Porphyridiales</taxon>
        <taxon>Porphyridiaceae</taxon>
        <taxon>Porphyridium</taxon>
    </lineage>
</organism>
<sequence length="325" mass="35917">MALAPLFAVAWHARSALLIRAGHLLDQTESDMQRNPQGFASQLPAPWAAQRRSSEGSQFNALQDDQITSLDKMSLAFILNPVPPATPYPAQAPHSAGKPTRWLPPATSVDSAQRKHLHSAPPLTSQSSSGVSDYTAHEQCASSPAKTSVGAGRSMVCEEPDALSGSPVTKPPRRRPWTPDEDELLRQIVQSSQGLSWQRLAEEHIPYRTGQQLRARWVYYVSKPNRPPRTFTPEQDALILELAERHGGWWGMIASELGGAFDDQEVKFRFRKLQRAARRYEREARERAGSDASKLSAPAPTQQTQSAPGERAPPPRTASQILKQQ</sequence>
<dbReference type="GO" id="GO:0042796">
    <property type="term" value="P:snRNA transcription by RNA polymerase III"/>
    <property type="evidence" value="ECO:0007669"/>
    <property type="project" value="TreeGrafter"/>
</dbReference>
<dbReference type="InterPro" id="IPR001005">
    <property type="entry name" value="SANT/Myb"/>
</dbReference>
<dbReference type="AlphaFoldDB" id="A0A5J4Z5J4"/>